<dbReference type="Gene3D" id="3.40.50.150">
    <property type="entry name" value="Vaccinia Virus protein VP39"/>
    <property type="match status" value="1"/>
</dbReference>
<comment type="caution">
    <text evidence="1">The sequence shown here is derived from an EMBL/GenBank/DDBJ whole genome shotgun (WGS) entry which is preliminary data.</text>
</comment>
<accession>A0A0J9X412</accession>
<dbReference type="PANTHER" id="PTHR43861">
    <property type="entry name" value="TRANS-ACONITATE 2-METHYLTRANSFERASE-RELATED"/>
    <property type="match status" value="1"/>
</dbReference>
<sequence length="300" mass="33209">MTENTINDKHFTAETVAKYDTPVTFRQGREVVLNILRYKNDKLAPSTTKGNADGVNAFWAGKRVLDFACGTGITSLNLAPHVGKVVGIDISDEMLGVFKQKLKSNENHNVSAHLINLLEEDDETMKAKAGPGELFNFDAVVSSLAYHHIDDIDAASRAIYHQLNPKGGWAFVADLAKDTVNVVEKTSPQVPHPTGFSGADFAKTFEQAGFVNIDSSYSFVVDEIWDTEERISWFGKHHALSQDLPPLESDKHLSPLAKGLNKEIEGVRVYDVNPHPENGGPPLYMYRMKFNLAVGQRLEE</sequence>
<name>A0A0J9X412_GEOCN</name>
<gene>
    <name evidence="1" type="ORF">BN980_GECA02s02144g</name>
</gene>
<evidence type="ECO:0000313" key="2">
    <source>
        <dbReference type="Proteomes" id="UP000242525"/>
    </source>
</evidence>
<proteinExistence type="predicted"/>
<protein>
    <submittedName>
        <fullName evidence="1">Uncharacterized protein</fullName>
    </submittedName>
</protein>
<dbReference type="Pfam" id="PF13489">
    <property type="entry name" value="Methyltransf_23"/>
    <property type="match status" value="1"/>
</dbReference>
<evidence type="ECO:0000313" key="1">
    <source>
        <dbReference type="EMBL" id="CDO51863.1"/>
    </source>
</evidence>
<dbReference type="STRING" id="1173061.A0A0J9X412"/>
<dbReference type="SUPFAM" id="SSF53335">
    <property type="entry name" value="S-adenosyl-L-methionine-dependent methyltransferases"/>
    <property type="match status" value="1"/>
</dbReference>
<dbReference type="InterPro" id="IPR029063">
    <property type="entry name" value="SAM-dependent_MTases_sf"/>
</dbReference>
<organism evidence="1 2">
    <name type="scientific">Geotrichum candidum</name>
    <name type="common">Oospora lactis</name>
    <name type="synonym">Dipodascus geotrichum</name>
    <dbReference type="NCBI Taxonomy" id="1173061"/>
    <lineage>
        <taxon>Eukaryota</taxon>
        <taxon>Fungi</taxon>
        <taxon>Dikarya</taxon>
        <taxon>Ascomycota</taxon>
        <taxon>Saccharomycotina</taxon>
        <taxon>Dipodascomycetes</taxon>
        <taxon>Dipodascales</taxon>
        <taxon>Dipodascaceae</taxon>
        <taxon>Geotrichum</taxon>
    </lineage>
</organism>
<reference evidence="1" key="1">
    <citation type="submission" date="2014-03" db="EMBL/GenBank/DDBJ databases">
        <authorList>
            <person name="Casaregola S."/>
        </authorList>
    </citation>
    <scope>NUCLEOTIDE SEQUENCE [LARGE SCALE GENOMIC DNA]</scope>
    <source>
        <strain evidence="1">CLIB 918</strain>
    </source>
</reference>
<dbReference type="CDD" id="cd02440">
    <property type="entry name" value="AdoMet_MTases"/>
    <property type="match status" value="1"/>
</dbReference>
<dbReference type="OrthoDB" id="3647at2759"/>
<dbReference type="EMBL" id="CCBN010000002">
    <property type="protein sequence ID" value="CDO51863.1"/>
    <property type="molecule type" value="Genomic_DNA"/>
</dbReference>
<dbReference type="AlphaFoldDB" id="A0A0J9X412"/>
<keyword evidence="2" id="KW-1185">Reference proteome</keyword>
<dbReference type="Proteomes" id="UP000242525">
    <property type="component" value="Unassembled WGS sequence"/>
</dbReference>